<feature type="non-terminal residue" evidence="1">
    <location>
        <position position="1"/>
    </location>
</feature>
<name>X1R729_9ZZZZ</name>
<reference evidence="1" key="1">
    <citation type="journal article" date="2014" name="Front. Microbiol.">
        <title>High frequency of phylogenetically diverse reductive dehalogenase-homologous genes in deep subseafloor sedimentary metagenomes.</title>
        <authorList>
            <person name="Kawai M."/>
            <person name="Futagami T."/>
            <person name="Toyoda A."/>
            <person name="Takaki Y."/>
            <person name="Nishi S."/>
            <person name="Hori S."/>
            <person name="Arai W."/>
            <person name="Tsubouchi T."/>
            <person name="Morono Y."/>
            <person name="Uchiyama I."/>
            <person name="Ito T."/>
            <person name="Fujiyama A."/>
            <person name="Inagaki F."/>
            <person name="Takami H."/>
        </authorList>
    </citation>
    <scope>NUCLEOTIDE SEQUENCE</scope>
    <source>
        <strain evidence="1">Expedition CK06-06</strain>
    </source>
</reference>
<proteinExistence type="predicted"/>
<dbReference type="EMBL" id="BARV01033548">
    <property type="protein sequence ID" value="GAI51419.1"/>
    <property type="molecule type" value="Genomic_DNA"/>
</dbReference>
<protein>
    <submittedName>
        <fullName evidence="1">Uncharacterized protein</fullName>
    </submittedName>
</protein>
<evidence type="ECO:0000313" key="1">
    <source>
        <dbReference type="EMBL" id="GAI51419.1"/>
    </source>
</evidence>
<sequence length="51" mass="5698">QDKTGIGLEQFRLLFPKPVSRQISGVAPTEKSFFDTTATVAYNYMGVFNIL</sequence>
<gene>
    <name evidence="1" type="ORF">S06H3_52714</name>
</gene>
<accession>X1R729</accession>
<comment type="caution">
    <text evidence="1">The sequence shown here is derived from an EMBL/GenBank/DDBJ whole genome shotgun (WGS) entry which is preliminary data.</text>
</comment>
<organism evidence="1">
    <name type="scientific">marine sediment metagenome</name>
    <dbReference type="NCBI Taxonomy" id="412755"/>
    <lineage>
        <taxon>unclassified sequences</taxon>
        <taxon>metagenomes</taxon>
        <taxon>ecological metagenomes</taxon>
    </lineage>
</organism>
<dbReference type="AlphaFoldDB" id="X1R729"/>